<evidence type="ECO:0000313" key="2">
    <source>
        <dbReference type="Proteomes" id="UP000036410"/>
    </source>
</evidence>
<proteinExistence type="predicted"/>
<evidence type="ECO:0000313" key="1">
    <source>
        <dbReference type="EMBL" id="AKP77171.1"/>
    </source>
</evidence>
<dbReference type="RefSeq" id="WP_049164352.1">
    <property type="nucleotide sequence ID" value="NZ_CP010586.1"/>
</dbReference>
<protein>
    <submittedName>
        <fullName evidence="1">Uncharacterized protein</fullName>
    </submittedName>
</protein>
<dbReference type="AlphaFoldDB" id="A0A806TGC2"/>
<dbReference type="Proteomes" id="UP000036410">
    <property type="component" value="Chromosome"/>
</dbReference>
<organism evidence="1 2">
    <name type="scientific">Priestia megaterium Q3</name>
    <dbReference type="NCBI Taxonomy" id="1452722"/>
    <lineage>
        <taxon>Bacteria</taxon>
        <taxon>Bacillati</taxon>
        <taxon>Bacillota</taxon>
        <taxon>Bacilli</taxon>
        <taxon>Bacillales</taxon>
        <taxon>Bacillaceae</taxon>
        <taxon>Priestia</taxon>
    </lineage>
</organism>
<gene>
    <name evidence="1" type="ORF">AS52_02206</name>
</gene>
<reference evidence="1 2" key="1">
    <citation type="submission" date="2015-01" db="EMBL/GenBank/DDBJ databases">
        <title>Genome sequence of bacillus megaterium Q3.</title>
        <authorList>
            <person name="Wang Y."/>
            <person name="Luo K."/>
            <person name="Bai L."/>
            <person name="Luo F."/>
        </authorList>
    </citation>
    <scope>NUCLEOTIDE SEQUENCE [LARGE SCALE GENOMIC DNA]</scope>
    <source>
        <strain evidence="1 2">Q3</strain>
    </source>
</reference>
<dbReference type="EMBL" id="CP010586">
    <property type="protein sequence ID" value="AKP77171.1"/>
    <property type="molecule type" value="Genomic_DNA"/>
</dbReference>
<sequence length="961" mass="113857">MYTRIMQKDVLELTGFSYKKIKRLVEFNHIKFDGEFYFKDSILEYIEYEKKIRNEYYSLKEFNEVAHLAKSYIDLSHIRETYPNFYTVLKVLKTKVSIDYNTIFIEKVSAHKFKELLNNSEPERKKQFYNQKELRDITNWSHKRIKYYEQVKVLTPHVGYKKMLLYPIEEVKSIINEEECIIRNYYPFSEAQKILGLHKGSRSTIMNLVNHGDLDYFETDISIDGFSKTWISKCSLHNFLKKIDEEYIDTETIAKRLGINNSYTYKLFSIEEKFQYKNKVFVSKEVAAKYISLSKEYYSLHEIGNLFNREVNNLRELVHKEEFTNLFTNCRELNDKWNSWSFEKSEVDNYLKKIEDIKENFFTRNELLKYLDLKLLPPYNPINKIETPKYMRILSPTYSRFLYERADAKRYKENLGFRALLDSNRFSVNSELFKELVESKVFPCHLEDTKKFFLSYADYAFSLSKSKNQIPTLRELINLVNYLLKDKLNKELYLLKDAEFANIMSTCPTKKTQEMLWNIARFIEERRITLYNTSQHLSPFSKKYIKEKKKEVLNLQQLIEIYKHCQSKEHIKRAIENSHYASMWLFTMILLTNAWRPSDVFRIPPISPEAIGISTIDELNFKQITLPQAQKIINIIHSLKLVTAKNGMIRNFTCNPDMAPHMVTAMCICEFHRRASRNISTLIDLTTDNKKKNSIRSEDFAKFLQTNENTKDIKFNALIANRSILENLFYSIQEKKGEGNSAFEVVMKFRAHKTDITQEYIRNNNMEVVKHMFWRGEFGYVYDRLISLFTNEQQSLTRRTENIKVLKTFFTPGELENSAKFYSLICSEEEETFLETLLNTSPSEAFEKVRAIYLGQFPSKSPNIQCLIYPDCHRISNKYKCETCPFAVHNVYALQSLFIEFRESLSIYNTTNKIGAKIREKHKLFKIQDALSYAIGKFGEDYVFSFLPGGEKRFIKMLGGE</sequence>
<name>A0A806TGC2_PRIMG</name>
<accession>A0A806TGC2</accession>